<dbReference type="Gene3D" id="3.40.50.2300">
    <property type="match status" value="1"/>
</dbReference>
<dbReference type="Proteomes" id="UP000295197">
    <property type="component" value="Unassembled WGS sequence"/>
</dbReference>
<organism evidence="7 8">
    <name type="scientific">Sphingobacterium alimentarium</name>
    <dbReference type="NCBI Taxonomy" id="797292"/>
    <lineage>
        <taxon>Bacteria</taxon>
        <taxon>Pseudomonadati</taxon>
        <taxon>Bacteroidota</taxon>
        <taxon>Sphingobacteriia</taxon>
        <taxon>Sphingobacteriales</taxon>
        <taxon>Sphingobacteriaceae</taxon>
        <taxon>Sphingobacterium</taxon>
    </lineage>
</organism>
<dbReference type="PANTHER" id="PTHR43547:SF2">
    <property type="entry name" value="HYBRID SIGNAL TRANSDUCTION HISTIDINE KINASE C"/>
    <property type="match status" value="1"/>
</dbReference>
<dbReference type="PANTHER" id="PTHR43547">
    <property type="entry name" value="TWO-COMPONENT HISTIDINE KINASE"/>
    <property type="match status" value="1"/>
</dbReference>
<proteinExistence type="predicted"/>
<evidence type="ECO:0000259" key="6">
    <source>
        <dbReference type="PROSITE" id="PS50110"/>
    </source>
</evidence>
<accession>A0A4R3VQX4</accession>
<evidence type="ECO:0000256" key="3">
    <source>
        <dbReference type="ARBA" id="ARBA00022553"/>
    </source>
</evidence>
<dbReference type="InterPro" id="IPR001789">
    <property type="entry name" value="Sig_transdc_resp-reg_receiver"/>
</dbReference>
<dbReference type="InterPro" id="IPR011006">
    <property type="entry name" value="CheY-like_superfamily"/>
</dbReference>
<dbReference type="RefSeq" id="WP_132778737.1">
    <property type="nucleotide sequence ID" value="NZ_SMBZ01000049.1"/>
</dbReference>
<dbReference type="PRINTS" id="PR00344">
    <property type="entry name" value="BCTRLSENSOR"/>
</dbReference>
<dbReference type="InterPro" id="IPR003661">
    <property type="entry name" value="HisK_dim/P_dom"/>
</dbReference>
<dbReference type="OrthoDB" id="9781208at2"/>
<dbReference type="EMBL" id="SMBZ01000049">
    <property type="protein sequence ID" value="TCV08036.1"/>
    <property type="molecule type" value="Genomic_DNA"/>
</dbReference>
<sequence length="378" mass="43304">MDINFSEYKVLIVDDCRINYLIMKVILERESLEVSLASSAQEAMVFLESNRVDLILMDVLMPEMDGFEFTKWLKSNEKYKDLPILFITALNSPEDVIKGFDLGGSDYITKPFNREELLRRVKHQIRLSHFHNTIVKQNEDLQTIIDNRDRLHAILAHDMRTPISSLKMIFSILSLKNEGDVLDGDFIRMLYAGSDIVEQLFSLLDNLLKRIKSQMGSMSLLPQIFDFDVVVESAVEVSRPAAKLKDICVQVDFQDEIDVFFDIDVMKSIVRNLLINAIKFSNSNSTIQITVGKEDNQLVFEVQDEGIGMTEDVQARLRKRMYGNSVQGTLKEDGVGLGLWIVQYFIDSHKGSFYFRSEEGKGSLFGFKMPIIHDKKST</sequence>
<dbReference type="Pfam" id="PF00072">
    <property type="entry name" value="Response_reg"/>
    <property type="match status" value="1"/>
</dbReference>
<keyword evidence="7" id="KW-0418">Kinase</keyword>
<dbReference type="GO" id="GO:0000155">
    <property type="term" value="F:phosphorelay sensor kinase activity"/>
    <property type="evidence" value="ECO:0007669"/>
    <property type="project" value="InterPro"/>
</dbReference>
<comment type="caution">
    <text evidence="7">The sequence shown here is derived from an EMBL/GenBank/DDBJ whole genome shotgun (WGS) entry which is preliminary data.</text>
</comment>
<dbReference type="PROSITE" id="PS50109">
    <property type="entry name" value="HIS_KIN"/>
    <property type="match status" value="1"/>
</dbReference>
<feature type="domain" description="Histidine kinase" evidence="5">
    <location>
        <begin position="154"/>
        <end position="373"/>
    </location>
</feature>
<evidence type="ECO:0000256" key="2">
    <source>
        <dbReference type="ARBA" id="ARBA00012438"/>
    </source>
</evidence>
<evidence type="ECO:0000313" key="8">
    <source>
        <dbReference type="Proteomes" id="UP000295197"/>
    </source>
</evidence>
<dbReference type="SMART" id="SM00448">
    <property type="entry name" value="REC"/>
    <property type="match status" value="1"/>
</dbReference>
<dbReference type="EC" id="2.7.13.3" evidence="2"/>
<dbReference type="Pfam" id="PF02518">
    <property type="entry name" value="HATPase_c"/>
    <property type="match status" value="1"/>
</dbReference>
<reference evidence="7 8" key="1">
    <citation type="submission" date="2019-03" db="EMBL/GenBank/DDBJ databases">
        <title>Genomic Encyclopedia of Type Strains, Phase IV (KMG-IV): sequencing the most valuable type-strain genomes for metagenomic binning, comparative biology and taxonomic classification.</title>
        <authorList>
            <person name="Goeker M."/>
        </authorList>
    </citation>
    <scope>NUCLEOTIDE SEQUENCE [LARGE SCALE GENOMIC DNA]</scope>
    <source>
        <strain evidence="7 8">DSM 22362</strain>
    </source>
</reference>
<dbReference type="InterPro" id="IPR003594">
    <property type="entry name" value="HATPase_dom"/>
</dbReference>
<keyword evidence="8" id="KW-1185">Reference proteome</keyword>
<keyword evidence="3 4" id="KW-0597">Phosphoprotein</keyword>
<evidence type="ECO:0000259" key="5">
    <source>
        <dbReference type="PROSITE" id="PS50109"/>
    </source>
</evidence>
<dbReference type="InterPro" id="IPR036890">
    <property type="entry name" value="HATPase_C_sf"/>
</dbReference>
<dbReference type="PROSITE" id="PS50110">
    <property type="entry name" value="RESPONSE_REGULATORY"/>
    <property type="match status" value="1"/>
</dbReference>
<dbReference type="SUPFAM" id="SSF47384">
    <property type="entry name" value="Homodimeric domain of signal transducing histidine kinase"/>
    <property type="match status" value="1"/>
</dbReference>
<name>A0A4R3VQX4_9SPHI</name>
<feature type="domain" description="Response regulatory" evidence="6">
    <location>
        <begin position="9"/>
        <end position="125"/>
    </location>
</feature>
<dbReference type="Gene3D" id="3.30.565.10">
    <property type="entry name" value="Histidine kinase-like ATPase, C-terminal domain"/>
    <property type="match status" value="1"/>
</dbReference>
<dbReference type="InterPro" id="IPR004358">
    <property type="entry name" value="Sig_transdc_His_kin-like_C"/>
</dbReference>
<comment type="catalytic activity">
    <reaction evidence="1">
        <text>ATP + protein L-histidine = ADP + protein N-phospho-L-histidine.</text>
        <dbReference type="EC" id="2.7.13.3"/>
    </reaction>
</comment>
<dbReference type="InterPro" id="IPR036097">
    <property type="entry name" value="HisK_dim/P_sf"/>
</dbReference>
<dbReference type="AlphaFoldDB" id="A0A4R3VQX4"/>
<dbReference type="SUPFAM" id="SSF52172">
    <property type="entry name" value="CheY-like"/>
    <property type="match status" value="1"/>
</dbReference>
<evidence type="ECO:0000256" key="4">
    <source>
        <dbReference type="PROSITE-ProRule" id="PRU00169"/>
    </source>
</evidence>
<evidence type="ECO:0000313" key="7">
    <source>
        <dbReference type="EMBL" id="TCV08036.1"/>
    </source>
</evidence>
<evidence type="ECO:0000256" key="1">
    <source>
        <dbReference type="ARBA" id="ARBA00000085"/>
    </source>
</evidence>
<dbReference type="InterPro" id="IPR005467">
    <property type="entry name" value="His_kinase_dom"/>
</dbReference>
<feature type="modified residue" description="4-aspartylphosphate" evidence="4">
    <location>
        <position position="58"/>
    </location>
</feature>
<gene>
    <name evidence="7" type="ORF">EDC17_104922</name>
</gene>
<dbReference type="SUPFAM" id="SSF55874">
    <property type="entry name" value="ATPase domain of HSP90 chaperone/DNA topoisomerase II/histidine kinase"/>
    <property type="match status" value="1"/>
</dbReference>
<dbReference type="SMART" id="SM00387">
    <property type="entry name" value="HATPase_c"/>
    <property type="match status" value="1"/>
</dbReference>
<dbReference type="CDD" id="cd00082">
    <property type="entry name" value="HisKA"/>
    <property type="match status" value="1"/>
</dbReference>
<protein>
    <recommendedName>
        <fullName evidence="2">histidine kinase</fullName>
        <ecNumber evidence="2">2.7.13.3</ecNumber>
    </recommendedName>
</protein>
<keyword evidence="7" id="KW-0808">Transferase</keyword>